<proteinExistence type="predicted"/>
<dbReference type="AlphaFoldDB" id="A0A1A0HF56"/>
<evidence type="ECO:0000313" key="1">
    <source>
        <dbReference type="EMBL" id="OBA22518.1"/>
    </source>
</evidence>
<dbReference type="EMBL" id="LXTC01000002">
    <property type="protein sequence ID" value="OBA22518.1"/>
    <property type="molecule type" value="Genomic_DNA"/>
</dbReference>
<dbReference type="Pfam" id="PF08642">
    <property type="entry name" value="Rxt3"/>
    <property type="match status" value="1"/>
</dbReference>
<name>A0A1A0HF56_9ASCO</name>
<dbReference type="GeneID" id="30030017"/>
<accession>A0A1A0HF56</accession>
<sequence>MHSHIYDQLPRVLPSRRNLGTIVYNPTTTWETLQIKQLHGLRKQDLDMLVRMQSEYMERKNNSAGEMNTVYIPVIPHLSDAYINCFLEVKIPYVHIKDFLKSHSQGQVERKRELWGGYAGIYTDDSDLLYVLCHLGLFNNSLDLTECNAEWVPSDVTRPATVHRDQDGIELLDLSVTLLLLPSLNAYKGFYRNRLNSRSWQSSAAVHSGLSIAVHNVKWETFLLSTADRALNKRAVSEYIDDRNASTQILEQKNGWKLDLLLRKSKHDVKAQAPGAS</sequence>
<protein>
    <submittedName>
        <fullName evidence="1">Rxt3-domain-containing protein</fullName>
    </submittedName>
</protein>
<organism evidence="1 2">
    <name type="scientific">Metschnikowia bicuspidata var. bicuspidata NRRL YB-4993</name>
    <dbReference type="NCBI Taxonomy" id="869754"/>
    <lineage>
        <taxon>Eukaryota</taxon>
        <taxon>Fungi</taxon>
        <taxon>Dikarya</taxon>
        <taxon>Ascomycota</taxon>
        <taxon>Saccharomycotina</taxon>
        <taxon>Pichiomycetes</taxon>
        <taxon>Metschnikowiaceae</taxon>
        <taxon>Metschnikowia</taxon>
    </lineage>
</organism>
<keyword evidence="2" id="KW-1185">Reference proteome</keyword>
<reference evidence="1 2" key="1">
    <citation type="submission" date="2016-05" db="EMBL/GenBank/DDBJ databases">
        <title>Comparative genomics of biotechnologically important yeasts.</title>
        <authorList>
            <consortium name="DOE Joint Genome Institute"/>
            <person name="Riley R."/>
            <person name="Haridas S."/>
            <person name="Wolfe K.H."/>
            <person name="Lopes M.R."/>
            <person name="Hittinger C.T."/>
            <person name="Goker M."/>
            <person name="Salamov A."/>
            <person name="Wisecaver J."/>
            <person name="Long T.M."/>
            <person name="Aerts A.L."/>
            <person name="Barry K."/>
            <person name="Choi C."/>
            <person name="Clum A."/>
            <person name="Coughlan A.Y."/>
            <person name="Deshpande S."/>
            <person name="Douglass A.P."/>
            <person name="Hanson S.J."/>
            <person name="Klenk H.-P."/>
            <person name="LaButti K."/>
            <person name="Lapidus A."/>
            <person name="Lindquist E."/>
            <person name="Lipzen A."/>
            <person name="Meier-kolthoff J.P."/>
            <person name="Ohm R.A."/>
            <person name="Otillar R.P."/>
            <person name="Pangilinan J."/>
            <person name="Peng Y."/>
            <person name="Rokas A."/>
            <person name="Rosa C.A."/>
            <person name="Scheuner C."/>
            <person name="Sibirny A.A."/>
            <person name="Slot J.C."/>
            <person name="Stielow J.B."/>
            <person name="Sun H."/>
            <person name="Kurtzman C.P."/>
            <person name="Blackwell M."/>
            <person name="Grigoriev I.V."/>
            <person name="Jeffries T.W."/>
        </authorList>
    </citation>
    <scope>NUCLEOTIDE SEQUENCE [LARGE SCALE GENOMIC DNA]</scope>
    <source>
        <strain evidence="1 2">NRRL YB-4993</strain>
    </source>
</reference>
<evidence type="ECO:0000313" key="2">
    <source>
        <dbReference type="Proteomes" id="UP000092555"/>
    </source>
</evidence>
<dbReference type="RefSeq" id="XP_018713014.1">
    <property type="nucleotide sequence ID" value="XM_018857041.1"/>
</dbReference>
<dbReference type="InterPro" id="IPR013951">
    <property type="entry name" value="Rxt3"/>
</dbReference>
<dbReference type="OrthoDB" id="3596986at2759"/>
<gene>
    <name evidence="1" type="ORF">METBIDRAFT_38738</name>
</gene>
<dbReference type="Proteomes" id="UP000092555">
    <property type="component" value="Unassembled WGS sequence"/>
</dbReference>
<comment type="caution">
    <text evidence="1">The sequence shown here is derived from an EMBL/GenBank/DDBJ whole genome shotgun (WGS) entry which is preliminary data.</text>
</comment>
<dbReference type="STRING" id="869754.A0A1A0HF56"/>